<name>F5YQU7_TREPZ</name>
<dbReference type="Proteomes" id="UP000009223">
    <property type="component" value="Chromosome"/>
</dbReference>
<dbReference type="STRING" id="545694.TREPR_1342"/>
<organism evidence="1 2">
    <name type="scientific">Treponema primitia (strain ATCC BAA-887 / DSM 12427 / ZAS-2)</name>
    <dbReference type="NCBI Taxonomy" id="545694"/>
    <lineage>
        <taxon>Bacteria</taxon>
        <taxon>Pseudomonadati</taxon>
        <taxon>Spirochaetota</taxon>
        <taxon>Spirochaetia</taxon>
        <taxon>Spirochaetales</taxon>
        <taxon>Treponemataceae</taxon>
        <taxon>Treponema</taxon>
    </lineage>
</organism>
<keyword evidence="2" id="KW-1185">Reference proteome</keyword>
<keyword evidence="1" id="KW-0449">Lipoprotein</keyword>
<dbReference type="KEGG" id="tpi:TREPR_1342"/>
<dbReference type="AlphaFoldDB" id="F5YQU7"/>
<protein>
    <submittedName>
        <fullName evidence="1">Putative lipoprotein</fullName>
    </submittedName>
</protein>
<evidence type="ECO:0000313" key="1">
    <source>
        <dbReference type="EMBL" id="AEF84393.1"/>
    </source>
</evidence>
<dbReference type="OrthoDB" id="365849at2"/>
<gene>
    <name evidence="1" type="ordered locus">TREPR_1342</name>
</gene>
<sequence>MKRNNSLFAVVSAVSLWGLLFLGGCSNLLTPSQQDTSTGKVTISVIGEDAAARTLYPDAQFSKYELIFKQGGEVKRIETLLNGKASVVITGLAAEVWDITAVGYVEILVEREGKKEFAAAEGTQTVDIATNSSISIPISATQEGPDGYLSWNISFPEEKVDSAYLQLTLMDGSWGGTDIYLNLISAPENRSGQTSLPPGYYLAQVRLENGYQEAGHTEVIHIYSNMETRADYTYTAGDFADFITLSGTATVKLNNVTPDFTQISLFANENRNGNPLGSSRINPDGTWSINLLPFASSTTLYAWVSANIYTIGGPSISQWKYVGPIDNIYNANKTIPLGNIDINTITLGGTANVTVTGATLQYLQVTAYSQSGNYSSWLGSGPVDSSGHWSINVSPLNASTEVRFDISVNALGGGYFERETEITRSVSTTSILDIDLGSIPLNLITLSGTANVTYNGFPPANAQLSLYANENRNGDQLGRGQINTSTRTWSILMEAQSSPTTLYPWVYVSSGGSSPGQEKYIGTPITGGNVTQDGFTLGNIDISSVTLSGTISGTVDGKSPDGATVLAFAADNTFIGEAGVQASGNWSMSVEAINTTVHFSVLIEQGYSQVLIPLDSSYNRTITVSSGASGINMNGLSFTTKSLTVTVPVIGMVIVTNSKILSSDISQEAPYSKIIAMAQGVNSFALRVPQDTSSVYFTVMTESNDVYMSSSAVNYAASITLNLSQMEKLSMPW</sequence>
<accession>F5YQU7</accession>
<reference evidence="1 2" key="2">
    <citation type="journal article" date="2011" name="ISME J.">
        <title>RNA-seq reveals cooperative metabolic interactions between two termite-gut spirochete species in co-culture.</title>
        <authorList>
            <person name="Rosenthal A.Z."/>
            <person name="Matson E.G."/>
            <person name="Eldar A."/>
            <person name="Leadbetter J.R."/>
        </authorList>
    </citation>
    <scope>NUCLEOTIDE SEQUENCE [LARGE SCALE GENOMIC DNA]</scope>
    <source>
        <strain evidence="2">ATCC BAA-887 / DSM 12427 / ZAS-2</strain>
    </source>
</reference>
<proteinExistence type="predicted"/>
<dbReference type="EMBL" id="CP001843">
    <property type="protein sequence ID" value="AEF84393.1"/>
    <property type="molecule type" value="Genomic_DNA"/>
</dbReference>
<dbReference type="RefSeq" id="WP_015708746.1">
    <property type="nucleotide sequence ID" value="NC_015578.1"/>
</dbReference>
<dbReference type="HOGENOM" id="CLU_378089_0_0_12"/>
<reference evidence="2" key="1">
    <citation type="submission" date="2009-12" db="EMBL/GenBank/DDBJ databases">
        <title>Complete sequence of Treponema primitia strain ZAS-2.</title>
        <authorList>
            <person name="Tetu S.G."/>
            <person name="Matson E."/>
            <person name="Ren Q."/>
            <person name="Seshadri R."/>
            <person name="Elbourne L."/>
            <person name="Hassan K.A."/>
            <person name="Durkin A."/>
            <person name="Radune D."/>
            <person name="Mohamoud Y."/>
            <person name="Shay R."/>
            <person name="Jin S."/>
            <person name="Zhang X."/>
            <person name="Lucey K."/>
            <person name="Ballor N.R."/>
            <person name="Ottesen E."/>
            <person name="Rosenthal R."/>
            <person name="Allen A."/>
            <person name="Leadbetter J.R."/>
            <person name="Paulsen I.T."/>
        </authorList>
    </citation>
    <scope>NUCLEOTIDE SEQUENCE [LARGE SCALE GENOMIC DNA]</scope>
    <source>
        <strain evidence="2">ATCC BAA-887 / DSM 12427 / ZAS-2</strain>
    </source>
</reference>
<evidence type="ECO:0000313" key="2">
    <source>
        <dbReference type="Proteomes" id="UP000009223"/>
    </source>
</evidence>
<dbReference type="PROSITE" id="PS51257">
    <property type="entry name" value="PROKAR_LIPOPROTEIN"/>
    <property type="match status" value="1"/>
</dbReference>